<sequence length="153" mass="16284">MAETLELTLTLQSRGPAGAFVLTDEQVAAVGDGRKAFPVQVTVNGVTLPLRLARMGGENMIGLAKAARAQAGVEIGADYAVIIAAETGERAVEVPPELAAALAGDDGARAAFDKLAYSHRKEFVRWITEAKREATREQRVAKTIEMLHAGQTR</sequence>
<keyword evidence="2" id="KW-1185">Reference proteome</keyword>
<dbReference type="Pfam" id="PF08922">
    <property type="entry name" value="DUF1905"/>
    <property type="match status" value="1"/>
</dbReference>
<gene>
    <name evidence="1" type="ORF">BJY16_004755</name>
</gene>
<proteinExistence type="predicted"/>
<dbReference type="RefSeq" id="WP_185041798.1">
    <property type="nucleotide sequence ID" value="NZ_BAABFG010000005.1"/>
</dbReference>
<dbReference type="InterPro" id="IPR037079">
    <property type="entry name" value="AF2212/PG0164-like_sf"/>
</dbReference>
<protein>
    <recommendedName>
        <fullName evidence="3">Bacteriocin resistance YdeI/OmpD-like protein</fullName>
    </recommendedName>
</protein>
<dbReference type="Gene3D" id="2.40.30.100">
    <property type="entry name" value="AF2212/PG0164-like"/>
    <property type="match status" value="1"/>
</dbReference>
<dbReference type="Proteomes" id="UP000546162">
    <property type="component" value="Unassembled WGS sequence"/>
</dbReference>
<comment type="caution">
    <text evidence="1">The sequence shown here is derived from an EMBL/GenBank/DDBJ whole genome shotgun (WGS) entry which is preliminary data.</text>
</comment>
<dbReference type="SUPFAM" id="SSF141694">
    <property type="entry name" value="AF2212/PG0164-like"/>
    <property type="match status" value="1"/>
</dbReference>
<dbReference type="InterPro" id="IPR015018">
    <property type="entry name" value="DUF1905"/>
</dbReference>
<dbReference type="Pfam" id="PF13376">
    <property type="entry name" value="OmdA"/>
    <property type="match status" value="1"/>
</dbReference>
<evidence type="ECO:0000313" key="2">
    <source>
        <dbReference type="Proteomes" id="UP000546162"/>
    </source>
</evidence>
<organism evidence="1 2">
    <name type="scientific">Actinoplanes octamycinicus</name>
    <dbReference type="NCBI Taxonomy" id="135948"/>
    <lineage>
        <taxon>Bacteria</taxon>
        <taxon>Bacillati</taxon>
        <taxon>Actinomycetota</taxon>
        <taxon>Actinomycetes</taxon>
        <taxon>Micromonosporales</taxon>
        <taxon>Micromonosporaceae</taxon>
        <taxon>Actinoplanes</taxon>
    </lineage>
</organism>
<dbReference type="EMBL" id="JACHNB010000001">
    <property type="protein sequence ID" value="MBB4741296.1"/>
    <property type="molecule type" value="Genomic_DNA"/>
</dbReference>
<evidence type="ECO:0000313" key="1">
    <source>
        <dbReference type="EMBL" id="MBB4741296.1"/>
    </source>
</evidence>
<reference evidence="1 2" key="1">
    <citation type="submission" date="2020-08" db="EMBL/GenBank/DDBJ databases">
        <title>Sequencing the genomes of 1000 actinobacteria strains.</title>
        <authorList>
            <person name="Klenk H.-P."/>
        </authorList>
    </citation>
    <scope>NUCLEOTIDE SEQUENCE [LARGE SCALE GENOMIC DNA]</scope>
    <source>
        <strain evidence="1 2">DSM 45809</strain>
    </source>
</reference>
<accession>A0A7W7GZP7</accession>
<name>A0A7W7GZP7_9ACTN</name>
<evidence type="ECO:0008006" key="3">
    <source>
        <dbReference type="Google" id="ProtNLM"/>
    </source>
</evidence>
<dbReference type="AlphaFoldDB" id="A0A7W7GZP7"/>